<keyword evidence="5 11" id="KW-0418">Kinase</keyword>
<feature type="region of interest" description="Disordered" evidence="9">
    <location>
        <begin position="320"/>
        <end position="356"/>
    </location>
</feature>
<sequence length="521" mass="53956">MQRTGGTVVGGRYQLTSRIAGGGMGEVWRATDRVLERPVAVKLLRATLTDDPAFLARFRVEARNAAKLSHGNIAQVHDYGEDGGTAFLVLELVDGRPLSQLIAAEAPLAEADAVHLLVQAATALHAAHAKGIVHRDVKPANIVVDDESTAKLTDFGIARALDASSMTRAGEVMGTPQYLAPEAATGKEATAQSDVYSLGVVAYELLVGRLPYSSDTAVGFALAHVNEPVPALPPTVHPALREVVQAAMSKHPDERPRGGSDFARRLQESLAATPVSNVGPVRVAHLPPVGRSAETTSVVAGAPGVTGVDEADEAVEAGGVTGEGAADGAPDDRSGGLPASTDTPQPARTLARGQNSVLSTHRLTVQVEAAGDPRVDLIACELDERGRAPGDDALVFYNQPVSGDGVVRLAAGGRIEFDTAVLPEAVHSVAVGVAIDPPETLGALAGLRATVAGTGPEQPETFHLAAELGDERRPAPAGLPARRRVEGAQRGGGLAGGSRGADRRLRSRGRIPEFVTYSVHP</sequence>
<dbReference type="GO" id="GO:0045717">
    <property type="term" value="P:negative regulation of fatty acid biosynthetic process"/>
    <property type="evidence" value="ECO:0007669"/>
    <property type="project" value="UniProtKB-ARBA"/>
</dbReference>
<organism evidence="11 12">
    <name type="scientific">Flexivirga aerilata</name>
    <dbReference type="NCBI Taxonomy" id="1656889"/>
    <lineage>
        <taxon>Bacteria</taxon>
        <taxon>Bacillati</taxon>
        <taxon>Actinomycetota</taxon>
        <taxon>Actinomycetes</taxon>
        <taxon>Micrococcales</taxon>
        <taxon>Dermacoccaceae</taxon>
        <taxon>Flexivirga</taxon>
    </lineage>
</organism>
<keyword evidence="6" id="KW-0067">ATP-binding</keyword>
<evidence type="ECO:0000256" key="5">
    <source>
        <dbReference type="ARBA" id="ARBA00022777"/>
    </source>
</evidence>
<evidence type="ECO:0000313" key="12">
    <source>
        <dbReference type="Proteomes" id="UP000557772"/>
    </source>
</evidence>
<evidence type="ECO:0000256" key="8">
    <source>
        <dbReference type="ARBA" id="ARBA00048679"/>
    </source>
</evidence>
<keyword evidence="2" id="KW-0723">Serine/threonine-protein kinase</keyword>
<dbReference type="EMBL" id="JABENB010000001">
    <property type="protein sequence ID" value="NNG38121.1"/>
    <property type="molecule type" value="Genomic_DNA"/>
</dbReference>
<feature type="region of interest" description="Disordered" evidence="9">
    <location>
        <begin position="471"/>
        <end position="507"/>
    </location>
</feature>
<dbReference type="Gene3D" id="2.60.60.30">
    <property type="entry name" value="sav2460 like domains"/>
    <property type="match status" value="1"/>
</dbReference>
<dbReference type="SUPFAM" id="SSF56112">
    <property type="entry name" value="Protein kinase-like (PK-like)"/>
    <property type="match status" value="1"/>
</dbReference>
<dbReference type="SMART" id="SM00220">
    <property type="entry name" value="S_TKc"/>
    <property type="match status" value="1"/>
</dbReference>
<dbReference type="FunFam" id="3.30.200.20:FF:000035">
    <property type="entry name" value="Serine/threonine protein kinase Stk1"/>
    <property type="match status" value="1"/>
</dbReference>
<gene>
    <name evidence="11" type="ORF">HJ588_02390</name>
</gene>
<dbReference type="FunFam" id="1.10.510.10:FF:000021">
    <property type="entry name" value="Serine/threonine protein kinase"/>
    <property type="match status" value="1"/>
</dbReference>
<dbReference type="CDD" id="cd14014">
    <property type="entry name" value="STKc_PknB_like"/>
    <property type="match status" value="1"/>
</dbReference>
<dbReference type="Pfam" id="PF00069">
    <property type="entry name" value="Pkinase"/>
    <property type="match status" value="1"/>
</dbReference>
<dbReference type="PROSITE" id="PS00108">
    <property type="entry name" value="PROTEIN_KINASE_ST"/>
    <property type="match status" value="1"/>
</dbReference>
<dbReference type="InterPro" id="IPR011009">
    <property type="entry name" value="Kinase-like_dom_sf"/>
</dbReference>
<keyword evidence="4" id="KW-0547">Nucleotide-binding</keyword>
<evidence type="ECO:0000256" key="9">
    <source>
        <dbReference type="SAM" id="MobiDB-lite"/>
    </source>
</evidence>
<dbReference type="GO" id="GO:0004674">
    <property type="term" value="F:protein serine/threonine kinase activity"/>
    <property type="evidence" value="ECO:0007669"/>
    <property type="project" value="UniProtKB-KW"/>
</dbReference>
<name>A0A849AFU3_9MICO</name>
<dbReference type="Proteomes" id="UP000557772">
    <property type="component" value="Unassembled WGS sequence"/>
</dbReference>
<evidence type="ECO:0000313" key="11">
    <source>
        <dbReference type="EMBL" id="NNG38121.1"/>
    </source>
</evidence>
<feature type="domain" description="Protein kinase" evidence="10">
    <location>
        <begin position="13"/>
        <end position="270"/>
    </location>
</feature>
<comment type="catalytic activity">
    <reaction evidence="8">
        <text>L-seryl-[protein] + ATP = O-phospho-L-seryl-[protein] + ADP + H(+)</text>
        <dbReference type="Rhea" id="RHEA:17989"/>
        <dbReference type="Rhea" id="RHEA-COMP:9863"/>
        <dbReference type="Rhea" id="RHEA-COMP:11604"/>
        <dbReference type="ChEBI" id="CHEBI:15378"/>
        <dbReference type="ChEBI" id="CHEBI:29999"/>
        <dbReference type="ChEBI" id="CHEBI:30616"/>
        <dbReference type="ChEBI" id="CHEBI:83421"/>
        <dbReference type="ChEBI" id="CHEBI:456216"/>
        <dbReference type="EC" id="2.7.11.1"/>
    </reaction>
</comment>
<comment type="caution">
    <text evidence="11">The sequence shown here is derived from an EMBL/GenBank/DDBJ whole genome shotgun (WGS) entry which is preliminary data.</text>
</comment>
<dbReference type="Gene3D" id="3.30.200.20">
    <property type="entry name" value="Phosphorylase Kinase, domain 1"/>
    <property type="match status" value="1"/>
</dbReference>
<dbReference type="AlphaFoldDB" id="A0A849AFU3"/>
<dbReference type="PROSITE" id="PS50011">
    <property type="entry name" value="PROTEIN_KINASE_DOM"/>
    <property type="match status" value="1"/>
</dbReference>
<comment type="catalytic activity">
    <reaction evidence="7">
        <text>L-threonyl-[protein] + ATP = O-phospho-L-threonyl-[protein] + ADP + H(+)</text>
        <dbReference type="Rhea" id="RHEA:46608"/>
        <dbReference type="Rhea" id="RHEA-COMP:11060"/>
        <dbReference type="Rhea" id="RHEA-COMP:11605"/>
        <dbReference type="ChEBI" id="CHEBI:15378"/>
        <dbReference type="ChEBI" id="CHEBI:30013"/>
        <dbReference type="ChEBI" id="CHEBI:30616"/>
        <dbReference type="ChEBI" id="CHEBI:61977"/>
        <dbReference type="ChEBI" id="CHEBI:456216"/>
        <dbReference type="EC" id="2.7.11.1"/>
    </reaction>
</comment>
<feature type="compositionally biased region" description="Polar residues" evidence="9">
    <location>
        <begin position="340"/>
        <end position="356"/>
    </location>
</feature>
<dbReference type="PANTHER" id="PTHR43289">
    <property type="entry name" value="MITOGEN-ACTIVATED PROTEIN KINASE KINASE KINASE 20-RELATED"/>
    <property type="match status" value="1"/>
</dbReference>
<evidence type="ECO:0000256" key="1">
    <source>
        <dbReference type="ARBA" id="ARBA00012513"/>
    </source>
</evidence>
<keyword evidence="3" id="KW-0808">Transferase</keyword>
<dbReference type="GO" id="GO:0005524">
    <property type="term" value="F:ATP binding"/>
    <property type="evidence" value="ECO:0007669"/>
    <property type="project" value="UniProtKB-KW"/>
</dbReference>
<dbReference type="PANTHER" id="PTHR43289:SF6">
    <property type="entry name" value="SERINE_THREONINE-PROTEIN KINASE NEKL-3"/>
    <property type="match status" value="1"/>
</dbReference>
<dbReference type="RefSeq" id="WP_171151593.1">
    <property type="nucleotide sequence ID" value="NZ_JABENB010000001.1"/>
</dbReference>
<evidence type="ECO:0000259" key="10">
    <source>
        <dbReference type="PROSITE" id="PS50011"/>
    </source>
</evidence>
<evidence type="ECO:0000256" key="7">
    <source>
        <dbReference type="ARBA" id="ARBA00047899"/>
    </source>
</evidence>
<protein>
    <recommendedName>
        <fullName evidence="1">non-specific serine/threonine protein kinase</fullName>
        <ecNumber evidence="1">2.7.11.1</ecNumber>
    </recommendedName>
</protein>
<evidence type="ECO:0000256" key="2">
    <source>
        <dbReference type="ARBA" id="ARBA00022527"/>
    </source>
</evidence>
<proteinExistence type="predicted"/>
<dbReference type="EC" id="2.7.11.1" evidence="1"/>
<keyword evidence="12" id="KW-1185">Reference proteome</keyword>
<evidence type="ECO:0000256" key="3">
    <source>
        <dbReference type="ARBA" id="ARBA00022679"/>
    </source>
</evidence>
<evidence type="ECO:0000256" key="4">
    <source>
        <dbReference type="ARBA" id="ARBA00022741"/>
    </source>
</evidence>
<dbReference type="InterPro" id="IPR008271">
    <property type="entry name" value="Ser/Thr_kinase_AS"/>
</dbReference>
<dbReference type="Gene3D" id="1.10.510.10">
    <property type="entry name" value="Transferase(Phosphotransferase) domain 1"/>
    <property type="match status" value="1"/>
</dbReference>
<dbReference type="InterPro" id="IPR000719">
    <property type="entry name" value="Prot_kinase_dom"/>
</dbReference>
<reference evidence="11 12" key="1">
    <citation type="submission" date="2020-05" db="EMBL/GenBank/DDBJ databases">
        <title>Flexivirga sp. ID2601S isolated from air conditioner.</title>
        <authorList>
            <person name="Kim D.H."/>
        </authorList>
    </citation>
    <scope>NUCLEOTIDE SEQUENCE [LARGE SCALE GENOMIC DNA]</scope>
    <source>
        <strain evidence="11 12">ID2601S</strain>
    </source>
</reference>
<accession>A0A849AFU3</accession>
<feature type="compositionally biased region" description="Gly residues" evidence="9">
    <location>
        <begin position="489"/>
        <end position="499"/>
    </location>
</feature>
<evidence type="ECO:0000256" key="6">
    <source>
        <dbReference type="ARBA" id="ARBA00022840"/>
    </source>
</evidence>